<accession>A0AAD2D712</accession>
<organism evidence="1 2">
    <name type="scientific">Euplotes crassus</name>
    <dbReference type="NCBI Taxonomy" id="5936"/>
    <lineage>
        <taxon>Eukaryota</taxon>
        <taxon>Sar</taxon>
        <taxon>Alveolata</taxon>
        <taxon>Ciliophora</taxon>
        <taxon>Intramacronucleata</taxon>
        <taxon>Spirotrichea</taxon>
        <taxon>Hypotrichia</taxon>
        <taxon>Euplotida</taxon>
        <taxon>Euplotidae</taxon>
        <taxon>Moneuplotes</taxon>
    </lineage>
</organism>
<evidence type="ECO:0000313" key="1">
    <source>
        <dbReference type="EMBL" id="CAI2381833.1"/>
    </source>
</evidence>
<dbReference type="EMBL" id="CAMPGE010023961">
    <property type="protein sequence ID" value="CAI2381833.1"/>
    <property type="molecule type" value="Genomic_DNA"/>
</dbReference>
<protein>
    <submittedName>
        <fullName evidence="1">Uncharacterized protein</fullName>
    </submittedName>
</protein>
<dbReference type="Proteomes" id="UP001295684">
    <property type="component" value="Unassembled WGS sequence"/>
</dbReference>
<keyword evidence="2" id="KW-1185">Reference proteome</keyword>
<evidence type="ECO:0000313" key="2">
    <source>
        <dbReference type="Proteomes" id="UP001295684"/>
    </source>
</evidence>
<comment type="caution">
    <text evidence="1">The sequence shown here is derived from an EMBL/GenBank/DDBJ whole genome shotgun (WGS) entry which is preliminary data.</text>
</comment>
<reference evidence="1" key="1">
    <citation type="submission" date="2023-07" db="EMBL/GenBank/DDBJ databases">
        <authorList>
            <consortium name="AG Swart"/>
            <person name="Singh M."/>
            <person name="Singh A."/>
            <person name="Seah K."/>
            <person name="Emmerich C."/>
        </authorList>
    </citation>
    <scope>NUCLEOTIDE SEQUENCE</scope>
    <source>
        <strain evidence="1">DP1</strain>
    </source>
</reference>
<gene>
    <name evidence="1" type="ORF">ECRASSUSDP1_LOCUS23299</name>
</gene>
<sequence length="53" mass="6355">MFTHQQSKSTFNYKKKFPAILPIHTYRLHYTLTHPTEDIYLLPNAITTQFNFP</sequence>
<proteinExistence type="predicted"/>
<dbReference type="AlphaFoldDB" id="A0AAD2D712"/>
<name>A0AAD2D712_EUPCR</name>